<feature type="compositionally biased region" description="Polar residues" evidence="1">
    <location>
        <begin position="458"/>
        <end position="490"/>
    </location>
</feature>
<dbReference type="GO" id="GO:0030246">
    <property type="term" value="F:carbohydrate binding"/>
    <property type="evidence" value="ECO:0007669"/>
    <property type="project" value="InterPro"/>
</dbReference>
<feature type="region of interest" description="Disordered" evidence="1">
    <location>
        <begin position="214"/>
        <end position="240"/>
    </location>
</feature>
<name>A0A2N0UHX9_9FIRM</name>
<dbReference type="InterPro" id="IPR008965">
    <property type="entry name" value="CBM2/CBM3_carb-bd_dom_sf"/>
</dbReference>
<protein>
    <recommendedName>
        <fullName evidence="6">Cohesin domain-containing protein</fullName>
    </recommendedName>
</protein>
<dbReference type="Gene3D" id="2.60.40.680">
    <property type="match status" value="1"/>
</dbReference>
<gene>
    <name evidence="4" type="ORF">RBATCC27255_01959</name>
</gene>
<accession>A0A2N0UHX9</accession>
<keyword evidence="5" id="KW-1185">Reference proteome</keyword>
<reference evidence="4" key="1">
    <citation type="journal article" date="2018" name="Environ. Microbiol.">
        <title>Sporulation capability and amylosome conservation among diverse human colonic and rumen isolates of the keystone starch-degrader Ruminococcus bromii.</title>
        <authorList>
            <person name="Mukhopadhya I."/>
            <person name="Morais S."/>
            <person name="Laverde-Gomez J."/>
            <person name="Sheridan P.O."/>
            <person name="Walker A.W."/>
            <person name="Kelly W."/>
            <person name="Klieve A.V."/>
            <person name="Ouwerkerk D."/>
            <person name="Duncan S.H."/>
            <person name="Louis P."/>
            <person name="Koropatkin N."/>
            <person name="Cockburn D."/>
            <person name="Kibler R."/>
            <person name="Cooper P.J."/>
            <person name="Sandoval C."/>
            <person name="Crost E."/>
            <person name="Juge N."/>
            <person name="Bayer E.A."/>
            <person name="Flint H.J."/>
        </authorList>
    </citation>
    <scope>NUCLEOTIDE SEQUENCE [LARGE SCALE GENOMIC DNA]</scope>
    <source>
        <strain evidence="4">ATCC 27255</strain>
    </source>
</reference>
<feature type="compositionally biased region" description="Low complexity" evidence="1">
    <location>
        <begin position="430"/>
        <end position="457"/>
    </location>
</feature>
<evidence type="ECO:0000256" key="1">
    <source>
        <dbReference type="SAM" id="MobiDB-lite"/>
    </source>
</evidence>
<evidence type="ECO:0000313" key="4">
    <source>
        <dbReference type="EMBL" id="PKD26592.1"/>
    </source>
</evidence>
<keyword evidence="2" id="KW-0472">Membrane</keyword>
<dbReference type="Proteomes" id="UP000233425">
    <property type="component" value="Unassembled WGS sequence"/>
</dbReference>
<keyword evidence="3" id="KW-0732">Signal</keyword>
<comment type="caution">
    <text evidence="4">The sequence shown here is derived from an EMBL/GenBank/DDBJ whole genome shotgun (WGS) entry which is preliminary data.</text>
</comment>
<feature type="transmembrane region" description="Helical" evidence="2">
    <location>
        <begin position="501"/>
        <end position="521"/>
    </location>
</feature>
<proteinExistence type="predicted"/>
<evidence type="ECO:0008006" key="6">
    <source>
        <dbReference type="Google" id="ProtNLM"/>
    </source>
</evidence>
<keyword evidence="2" id="KW-1133">Transmembrane helix</keyword>
<dbReference type="AlphaFoldDB" id="A0A2N0UHX9"/>
<feature type="region of interest" description="Disordered" evidence="1">
    <location>
        <begin position="430"/>
        <end position="495"/>
    </location>
</feature>
<organism evidence="4 5">
    <name type="scientific">Ruminococcus bromii</name>
    <dbReference type="NCBI Taxonomy" id="40518"/>
    <lineage>
        <taxon>Bacteria</taxon>
        <taxon>Bacillati</taxon>
        <taxon>Bacillota</taxon>
        <taxon>Clostridia</taxon>
        <taxon>Eubacteriales</taxon>
        <taxon>Oscillospiraceae</taxon>
        <taxon>Ruminococcus</taxon>
    </lineage>
</organism>
<dbReference type="SUPFAM" id="SSF49384">
    <property type="entry name" value="Carbohydrate-binding domain"/>
    <property type="match status" value="1"/>
</dbReference>
<feature type="signal peptide" evidence="3">
    <location>
        <begin position="1"/>
        <end position="22"/>
    </location>
</feature>
<feature type="chain" id="PRO_5038749174" description="Cohesin domain-containing protein" evidence="3">
    <location>
        <begin position="23"/>
        <end position="528"/>
    </location>
</feature>
<dbReference type="EMBL" id="NNSR01000074">
    <property type="protein sequence ID" value="PKD26592.1"/>
    <property type="molecule type" value="Genomic_DNA"/>
</dbReference>
<keyword evidence="2" id="KW-0812">Transmembrane</keyword>
<evidence type="ECO:0000313" key="5">
    <source>
        <dbReference type="Proteomes" id="UP000233425"/>
    </source>
</evidence>
<evidence type="ECO:0000256" key="2">
    <source>
        <dbReference type="SAM" id="Phobius"/>
    </source>
</evidence>
<evidence type="ECO:0000256" key="3">
    <source>
        <dbReference type="SAM" id="SignalP"/>
    </source>
</evidence>
<dbReference type="RefSeq" id="WP_101029859.1">
    <property type="nucleotide sequence ID" value="NZ_CABMMZ010000074.1"/>
</dbReference>
<sequence>MSKKVISLLLAVMLTMAMIAVAAVSVSADTDDEGRYVPSEGTKTYRIYFYKPAYWENEFASDTDIFWQSGSDSPSAFPGYCAQKADVPNVYYCDVPTDVDNVIWNNVIDGADGSSNSEIAPAYKTTDIALVGYDAKKSAYYPEGVKNFDNMIYVINPDSTSVDDEGKSVCSGEWFYYYGNGEYGTVPVKEKLKSGDYYGEDGVFPTEYTALEETTTAPSAKAATEPAATESAVESTAATSPSEASSLALTVNATSNYFPMATAQYNPTTNQVTVTYNLESAENVLDTQWYISYDTAILSLSKDNNVKSVCPVMNGKGAYVNLCDEDDGTGYVRFCASDLSLYNFSEKTPFARIVFDVKDISKVAPVSTTVDLVVQVLRVSELDPDTEMTDSDKEVVLVDKEIVKKDPVAAAKVDLSTMLTLSTYVEPATTTAPTTVETTEAPSTESSTATSQAASTEKPTQIPAQTSATEFVTEKINSTSDTPDTPDSNGGNDGVVQTGEAPLAVVILTLLIGSTCVMFVLRKKEEIL</sequence>